<dbReference type="Pfam" id="PF13041">
    <property type="entry name" value="PPR_2"/>
    <property type="match status" value="1"/>
</dbReference>
<dbReference type="FunFam" id="1.25.40.10:FF:000344">
    <property type="entry name" value="Pentatricopeptide repeat-containing protein"/>
    <property type="match status" value="1"/>
</dbReference>
<protein>
    <recommendedName>
        <fullName evidence="4">DYW domain-containing protein</fullName>
    </recommendedName>
</protein>
<evidence type="ECO:0000259" key="4">
    <source>
        <dbReference type="Pfam" id="PF14432"/>
    </source>
</evidence>
<dbReference type="GO" id="GO:0008270">
    <property type="term" value="F:zinc ion binding"/>
    <property type="evidence" value="ECO:0007669"/>
    <property type="project" value="InterPro"/>
</dbReference>
<dbReference type="Gramene" id="KOM56717">
    <property type="protein sequence ID" value="KOM56717"/>
    <property type="gene ID" value="LR48_Vigan10g260900"/>
</dbReference>
<dbReference type="PANTHER" id="PTHR47926:SF436">
    <property type="entry name" value="PENTATRICOPEPTIDE REPEAT-CONTAINING PROTEIN ELI1, CHLOROPLASTIC-LIKE ISOFORM X2"/>
    <property type="match status" value="1"/>
</dbReference>
<dbReference type="InterPro" id="IPR011990">
    <property type="entry name" value="TPR-like_helical_dom_sf"/>
</dbReference>
<name>A0A0L9VP87_PHAAN</name>
<feature type="repeat" description="PPR" evidence="3">
    <location>
        <begin position="366"/>
        <end position="400"/>
    </location>
</feature>
<dbReference type="Pfam" id="PF20430">
    <property type="entry name" value="Eplus_motif"/>
    <property type="match status" value="1"/>
</dbReference>
<keyword evidence="2" id="KW-0677">Repeat</keyword>
<evidence type="ECO:0000256" key="2">
    <source>
        <dbReference type="ARBA" id="ARBA00022737"/>
    </source>
</evidence>
<dbReference type="EMBL" id="CM003380">
    <property type="protein sequence ID" value="KOM56717.1"/>
    <property type="molecule type" value="Genomic_DNA"/>
</dbReference>
<reference evidence="6" key="1">
    <citation type="journal article" date="2015" name="Proc. Natl. Acad. Sci. U.S.A.">
        <title>Genome sequencing of adzuki bean (Vigna angularis) provides insight into high starch and low fat accumulation and domestication.</title>
        <authorList>
            <person name="Yang K."/>
            <person name="Tian Z."/>
            <person name="Chen C."/>
            <person name="Luo L."/>
            <person name="Zhao B."/>
            <person name="Wang Z."/>
            <person name="Yu L."/>
            <person name="Li Y."/>
            <person name="Sun Y."/>
            <person name="Li W."/>
            <person name="Chen Y."/>
            <person name="Li Y."/>
            <person name="Zhang Y."/>
            <person name="Ai D."/>
            <person name="Zhao J."/>
            <person name="Shang C."/>
            <person name="Ma Y."/>
            <person name="Wu B."/>
            <person name="Wang M."/>
            <person name="Gao L."/>
            <person name="Sun D."/>
            <person name="Zhang P."/>
            <person name="Guo F."/>
            <person name="Wang W."/>
            <person name="Li Y."/>
            <person name="Wang J."/>
            <person name="Varshney R.K."/>
            <person name="Wang J."/>
            <person name="Ling H.Q."/>
            <person name="Wan P."/>
        </authorList>
    </citation>
    <scope>NUCLEOTIDE SEQUENCE</scope>
    <source>
        <strain evidence="6">cv. Jingnong 6</strain>
    </source>
</reference>
<evidence type="ECO:0000256" key="1">
    <source>
        <dbReference type="ARBA" id="ARBA00006643"/>
    </source>
</evidence>
<dbReference type="InterPro" id="IPR032867">
    <property type="entry name" value="DYW_dom"/>
</dbReference>
<dbReference type="Proteomes" id="UP000053144">
    <property type="component" value="Chromosome 10"/>
</dbReference>
<proteinExistence type="inferred from homology"/>
<dbReference type="PANTHER" id="PTHR47926">
    <property type="entry name" value="PENTATRICOPEPTIDE REPEAT-CONTAINING PROTEIN"/>
    <property type="match status" value="1"/>
</dbReference>
<dbReference type="AlphaFoldDB" id="A0A0L9VP87"/>
<feature type="domain" description="DYW" evidence="4">
    <location>
        <begin position="545"/>
        <end position="599"/>
    </location>
</feature>
<dbReference type="InterPro" id="IPR002885">
    <property type="entry name" value="PPR_rpt"/>
</dbReference>
<dbReference type="OMA" id="EARMACY"/>
<dbReference type="Pfam" id="PF01535">
    <property type="entry name" value="PPR"/>
    <property type="match status" value="9"/>
</dbReference>
<feature type="repeat" description="PPR" evidence="3">
    <location>
        <begin position="233"/>
        <end position="267"/>
    </location>
</feature>
<dbReference type="InterPro" id="IPR046849">
    <property type="entry name" value="E2_motif"/>
</dbReference>
<sequence length="599" mass="67480">MKVWTLDAALQRCQWPRHFREILSQTILTGLISDPYTASKLINFFTRSSLVPFDYSLRIFDHLHNPNPFTWNTIMRAHFELQNNPHQAITLYKLFLAKHAKPDNYTYPILLQCCAARVSEFEGRELHAHVVRFGFHQDVYVRNTLINLYAICGRMSSARQVFEESPVWDLVSWNTVLAGYVQAGNVEEAERVYRGMPERNTIASNSMIVLFGKKRCVKKARRILDKVQGRDMDMVSWNAMVSCYEQNEMCEEALVLFVEMKASGVTVDEIVVVSVVSACSRILNAEMGRLVHGLAAKVGVEDYVSLKNALIHLYSSCGEIVDAQRIFDDGGVFLDQISWNSMISGYLRCGSIEDAEKLFYSMAEKEVVSWSSMISGYAQHECFSEALALFQEMQLHGVKPDETALVSAISACTHLAALDIGKWIHAYININKLQVNTILSTTLIDMYVKCGCVENALEVFYAMEENGVSTWNAIILGLEMNGNWSNVLEIRGIMAQHGVVKTPGCSMIEANGLVHEFLVGDKTHPQISDIEHMLDEVSAKLKIEGYVPTTSEISLDIDDEEKEIALFKHSEKFAVAFGLITIAPPTPIRVMKNLRICND</sequence>
<dbReference type="NCBIfam" id="TIGR00756">
    <property type="entry name" value="PPR"/>
    <property type="match status" value="5"/>
</dbReference>
<comment type="similarity">
    <text evidence="1">Belongs to the PPR family. PCMP-H subfamily.</text>
</comment>
<dbReference type="InterPro" id="IPR046960">
    <property type="entry name" value="PPR_At4g14850-like_plant"/>
</dbReference>
<feature type="repeat" description="PPR" evidence="3">
    <location>
        <begin position="169"/>
        <end position="203"/>
    </location>
</feature>
<dbReference type="GO" id="GO:0009451">
    <property type="term" value="P:RNA modification"/>
    <property type="evidence" value="ECO:0007669"/>
    <property type="project" value="InterPro"/>
</dbReference>
<dbReference type="FunFam" id="1.25.40.10:FF:000348">
    <property type="entry name" value="Pentatricopeptide repeat-containing protein chloroplastic"/>
    <property type="match status" value="1"/>
</dbReference>
<dbReference type="Pfam" id="PF14432">
    <property type="entry name" value="DYW_deaminase"/>
    <property type="match status" value="1"/>
</dbReference>
<organism evidence="5 6">
    <name type="scientific">Phaseolus angularis</name>
    <name type="common">Azuki bean</name>
    <name type="synonym">Vigna angularis</name>
    <dbReference type="NCBI Taxonomy" id="3914"/>
    <lineage>
        <taxon>Eukaryota</taxon>
        <taxon>Viridiplantae</taxon>
        <taxon>Streptophyta</taxon>
        <taxon>Embryophyta</taxon>
        <taxon>Tracheophyta</taxon>
        <taxon>Spermatophyta</taxon>
        <taxon>Magnoliopsida</taxon>
        <taxon>eudicotyledons</taxon>
        <taxon>Gunneridae</taxon>
        <taxon>Pentapetalae</taxon>
        <taxon>rosids</taxon>
        <taxon>fabids</taxon>
        <taxon>Fabales</taxon>
        <taxon>Fabaceae</taxon>
        <taxon>Papilionoideae</taxon>
        <taxon>50 kb inversion clade</taxon>
        <taxon>NPAAA clade</taxon>
        <taxon>indigoferoid/millettioid clade</taxon>
        <taxon>Phaseoleae</taxon>
        <taxon>Vigna</taxon>
    </lineage>
</organism>
<gene>
    <name evidence="5" type="ORF">LR48_Vigan10g260900</name>
</gene>
<feature type="repeat" description="PPR" evidence="3">
    <location>
        <begin position="436"/>
        <end position="470"/>
    </location>
</feature>
<evidence type="ECO:0000313" key="6">
    <source>
        <dbReference type="Proteomes" id="UP000053144"/>
    </source>
</evidence>
<dbReference type="GO" id="GO:0003723">
    <property type="term" value="F:RNA binding"/>
    <property type="evidence" value="ECO:0007669"/>
    <property type="project" value="InterPro"/>
</dbReference>
<dbReference type="Gene3D" id="1.25.40.10">
    <property type="entry name" value="Tetratricopeptide repeat domain"/>
    <property type="match status" value="5"/>
</dbReference>
<evidence type="ECO:0000256" key="3">
    <source>
        <dbReference type="PROSITE-ProRule" id="PRU00708"/>
    </source>
</evidence>
<evidence type="ECO:0000313" key="5">
    <source>
        <dbReference type="EMBL" id="KOM56717.1"/>
    </source>
</evidence>
<accession>A0A0L9VP87</accession>
<dbReference type="PROSITE" id="PS51375">
    <property type="entry name" value="PPR"/>
    <property type="match status" value="5"/>
</dbReference>
<feature type="repeat" description="PPR" evidence="3">
    <location>
        <begin position="335"/>
        <end position="365"/>
    </location>
</feature>